<evidence type="ECO:0000313" key="5">
    <source>
        <dbReference type="Proteomes" id="UP000237655"/>
    </source>
</evidence>
<dbReference type="RefSeq" id="WP_106470736.1">
    <property type="nucleotide sequence ID" value="NZ_CP027665.1"/>
</dbReference>
<dbReference type="PROSITE" id="PS50889">
    <property type="entry name" value="S4"/>
    <property type="match status" value="1"/>
</dbReference>
<sequence>MEGSAQKRLRIDKWLWQARFFKTRSLAAKQVGAGHVRVNGNRVSKPAHAVGPGDVLTFAQARRVRVVRIEALGDRRGPAPEAQTLYTDLAGDRDDPPANPSYEGKGRPTGRERRKFDLSRRTMPD</sequence>
<gene>
    <name evidence="4" type="ORF">C6Y53_00980</name>
</gene>
<protein>
    <submittedName>
        <fullName evidence="4">RNA-binding S4 domain-containing protein</fullName>
    </submittedName>
</protein>
<name>A0A2S0MKY2_9RHOB</name>
<feature type="compositionally biased region" description="Basic and acidic residues" evidence="2">
    <location>
        <begin position="104"/>
        <end position="125"/>
    </location>
</feature>
<evidence type="ECO:0000256" key="2">
    <source>
        <dbReference type="SAM" id="MobiDB-lite"/>
    </source>
</evidence>
<dbReference type="Proteomes" id="UP000237655">
    <property type="component" value="Chromosome"/>
</dbReference>
<keyword evidence="1" id="KW-0694">RNA-binding</keyword>
<proteinExistence type="predicted"/>
<accession>A0A2S0MKY2</accession>
<dbReference type="Pfam" id="PF01479">
    <property type="entry name" value="S4"/>
    <property type="match status" value="1"/>
</dbReference>
<dbReference type="KEGG" id="thas:C6Y53_00980"/>
<dbReference type="SMART" id="SM00363">
    <property type="entry name" value="S4"/>
    <property type="match status" value="1"/>
</dbReference>
<dbReference type="Gene3D" id="3.10.290.10">
    <property type="entry name" value="RNA-binding S4 domain"/>
    <property type="match status" value="1"/>
</dbReference>
<feature type="region of interest" description="Disordered" evidence="2">
    <location>
        <begin position="75"/>
        <end position="125"/>
    </location>
</feature>
<reference evidence="5" key="1">
    <citation type="submission" date="2018-03" db="EMBL/GenBank/DDBJ databases">
        <title>Genomic analysis of the strain SH-1 isolated from shrimp intestine.</title>
        <authorList>
            <person name="Kim Y.-S."/>
            <person name="Kim S.-E."/>
            <person name="Kim K.-H."/>
        </authorList>
    </citation>
    <scope>NUCLEOTIDE SEQUENCE [LARGE SCALE GENOMIC DNA]</scope>
    <source>
        <strain evidence="5">SH-1</strain>
    </source>
</reference>
<keyword evidence="5" id="KW-1185">Reference proteome</keyword>
<dbReference type="CDD" id="cd00165">
    <property type="entry name" value="S4"/>
    <property type="match status" value="1"/>
</dbReference>
<dbReference type="InterPro" id="IPR002942">
    <property type="entry name" value="S4_RNA-bd"/>
</dbReference>
<dbReference type="SUPFAM" id="SSF55174">
    <property type="entry name" value="Alpha-L RNA-binding motif"/>
    <property type="match status" value="1"/>
</dbReference>
<evidence type="ECO:0000313" key="4">
    <source>
        <dbReference type="EMBL" id="AVO36421.1"/>
    </source>
</evidence>
<organism evidence="4 5">
    <name type="scientific">Pukyongiella litopenaei</name>
    <dbReference type="NCBI Taxonomy" id="2605946"/>
    <lineage>
        <taxon>Bacteria</taxon>
        <taxon>Pseudomonadati</taxon>
        <taxon>Pseudomonadota</taxon>
        <taxon>Alphaproteobacteria</taxon>
        <taxon>Rhodobacterales</taxon>
        <taxon>Paracoccaceae</taxon>
        <taxon>Pukyongiella</taxon>
    </lineage>
</organism>
<dbReference type="AlphaFoldDB" id="A0A2S0MKY2"/>
<feature type="domain" description="RNA-binding S4" evidence="3">
    <location>
        <begin position="9"/>
        <end position="69"/>
    </location>
</feature>
<dbReference type="GO" id="GO:0003723">
    <property type="term" value="F:RNA binding"/>
    <property type="evidence" value="ECO:0007669"/>
    <property type="project" value="UniProtKB-KW"/>
</dbReference>
<evidence type="ECO:0000256" key="1">
    <source>
        <dbReference type="PROSITE-ProRule" id="PRU00182"/>
    </source>
</evidence>
<evidence type="ECO:0000259" key="3">
    <source>
        <dbReference type="SMART" id="SM00363"/>
    </source>
</evidence>
<dbReference type="EMBL" id="CP027665">
    <property type="protein sequence ID" value="AVO36421.1"/>
    <property type="molecule type" value="Genomic_DNA"/>
</dbReference>
<dbReference type="InterPro" id="IPR036986">
    <property type="entry name" value="S4_RNA-bd_sf"/>
</dbReference>